<accession>A0A0J5XD06</accession>
<comment type="caution">
    <text evidence="2">The sequence shown here is derived from an EMBL/GenBank/DDBJ whole genome shotgun (WGS) entry which is preliminary data.</text>
</comment>
<keyword evidence="2" id="KW-0430">Lectin</keyword>
<dbReference type="Proteomes" id="UP000036338">
    <property type="component" value="Unassembled WGS sequence"/>
</dbReference>
<dbReference type="RefSeq" id="WP_048243047.1">
    <property type="nucleotide sequence ID" value="NZ_LDWR01000006.1"/>
</dbReference>
<evidence type="ECO:0000313" key="2">
    <source>
        <dbReference type="EMBL" id="KML62541.1"/>
    </source>
</evidence>
<evidence type="ECO:0000259" key="1">
    <source>
        <dbReference type="Pfam" id="PF07472"/>
    </source>
</evidence>
<feature type="domain" description="Calcium-mediated lectin" evidence="1">
    <location>
        <begin position="137"/>
        <end position="245"/>
    </location>
</feature>
<organism evidence="2 3">
    <name type="scientific">Burkholderia cepacia</name>
    <name type="common">Pseudomonas cepacia</name>
    <dbReference type="NCBI Taxonomy" id="292"/>
    <lineage>
        <taxon>Bacteria</taxon>
        <taxon>Pseudomonadati</taxon>
        <taxon>Pseudomonadota</taxon>
        <taxon>Betaproteobacteria</taxon>
        <taxon>Burkholderiales</taxon>
        <taxon>Burkholderiaceae</taxon>
        <taxon>Burkholderia</taxon>
        <taxon>Burkholderia cepacia complex</taxon>
    </lineage>
</organism>
<proteinExistence type="predicted"/>
<gene>
    <name evidence="2" type="ORF">VL15_03030</name>
</gene>
<protein>
    <submittedName>
        <fullName evidence="2">Fucose-binding lectin II</fullName>
    </submittedName>
</protein>
<dbReference type="Gene3D" id="2.60.120.400">
    <property type="entry name" value="Calcium-mediated lectin"/>
    <property type="match status" value="1"/>
</dbReference>
<sequence length="246" mass="25886">MTQPFTHDDLYALLQLAGNDALAVQAGGDQAMLDRMRQFMTAQLVEKLPQYDVFVHISTVPYSFDISSWMNKVKTDSTGKVDACTVTWAGAPGVLPGAAAKFGIGAVVTYFAKATAQPQPAQPDPATSGGGERDGLFNLPPNIAFGVTALVNSSAQQTIEVFVDDNPKPAATFQGAGTQDANLNTQIVNSGKGKVRVAVTANGKPSKIGSRQVDIFKKTYFGLVGSEDGADGDYNDGIAILNWPLG</sequence>
<evidence type="ECO:0000313" key="3">
    <source>
        <dbReference type="Proteomes" id="UP000036338"/>
    </source>
</evidence>
<dbReference type="InterPro" id="IPR010907">
    <property type="entry name" value="Ca-mediated_lectin"/>
</dbReference>
<name>A0A0J5XD06_BURCE</name>
<dbReference type="GO" id="GO:0030246">
    <property type="term" value="F:carbohydrate binding"/>
    <property type="evidence" value="ECO:0007669"/>
    <property type="project" value="UniProtKB-KW"/>
</dbReference>
<dbReference type="EMBL" id="LDWR01000006">
    <property type="protein sequence ID" value="KML62541.1"/>
    <property type="molecule type" value="Genomic_DNA"/>
</dbReference>
<dbReference type="SUPFAM" id="SSF82026">
    <property type="entry name" value="Calcium-mediated lectin"/>
    <property type="match status" value="1"/>
</dbReference>
<dbReference type="AlphaFoldDB" id="A0A0J5XD06"/>
<dbReference type="PATRIC" id="fig|292.27.peg.7112"/>
<dbReference type="Pfam" id="PF07472">
    <property type="entry name" value="PA-IIL"/>
    <property type="match status" value="1"/>
</dbReference>
<reference evidence="2 3" key="1">
    <citation type="submission" date="2015-05" db="EMBL/GenBank/DDBJ databases">
        <title>Draft genome of Burkholderia cepacia LK29.</title>
        <authorList>
            <person name="Chan X.Y."/>
        </authorList>
    </citation>
    <scope>NUCLEOTIDE SEQUENCE [LARGE SCALE GENOMIC DNA]</scope>
    <source>
        <strain evidence="2 3">LK29</strain>
    </source>
</reference>
<dbReference type="InterPro" id="IPR036684">
    <property type="entry name" value="Ca_lectin_sf"/>
</dbReference>